<evidence type="ECO:0000256" key="1">
    <source>
        <dbReference type="SAM" id="MobiDB-lite"/>
    </source>
</evidence>
<accession>A0A164Z0Z8</accession>
<protein>
    <recommendedName>
        <fullName evidence="2">CxC1-like cysteine cluster associated with KDZ transposases domain-containing protein</fullName>
    </recommendedName>
</protein>
<feature type="compositionally biased region" description="Acidic residues" evidence="1">
    <location>
        <begin position="276"/>
        <end position="287"/>
    </location>
</feature>
<dbReference type="EMBL" id="KV419397">
    <property type="protein sequence ID" value="KZS97430.1"/>
    <property type="molecule type" value="Genomic_DNA"/>
</dbReference>
<proteinExistence type="predicted"/>
<gene>
    <name evidence="3" type="ORF">SISNIDRAFT_406211</name>
</gene>
<feature type="compositionally biased region" description="Basic and acidic residues" evidence="1">
    <location>
        <begin position="253"/>
        <end position="275"/>
    </location>
</feature>
<name>A0A164Z0Z8_9AGAM</name>
<dbReference type="PANTHER" id="PTHR33096">
    <property type="entry name" value="CXC2 DOMAIN-CONTAINING PROTEIN"/>
    <property type="match status" value="1"/>
</dbReference>
<dbReference type="Proteomes" id="UP000076722">
    <property type="component" value="Unassembled WGS sequence"/>
</dbReference>
<dbReference type="OrthoDB" id="2665372at2759"/>
<dbReference type="Pfam" id="PF18802">
    <property type="entry name" value="CxC1"/>
    <property type="match status" value="1"/>
</dbReference>
<feature type="non-terminal residue" evidence="3">
    <location>
        <position position="1"/>
    </location>
</feature>
<sequence>SYKAPDNRDRRDRVERQNIAWGYIMEDLTDAFLSWSHENDSKNDENKFEVAEDSDDSAVKRIRFPFDPAITSVVLLAKHGYMATSPGNPARSFSFSVLRLYHALSNRCPQLSMQVFVKSLCYLHCVPYLASYRTQFSIAFDTYLEIQRRIEQRLNKELDRTDPNRSIQYACVPCSYVLKDEPKLTYGTLIAIDGNNSLARVKRVAKQENAEGRLESIERIDSREIHDAMYIKASYVNQFENDLKSQTKKRKEKANSDDPKVTNGDKGKGKGKEKEGTEEEDDDEIEEPSPCPDRWKNLADDSEKKGKGYFSETGLFLASCRHEAALAFCDMVESGEK</sequence>
<dbReference type="STRING" id="1314777.A0A164Z0Z8"/>
<dbReference type="PANTHER" id="PTHR33096:SF1">
    <property type="entry name" value="CXC1-LIKE CYSTEINE CLUSTER ASSOCIATED WITH KDZ TRANSPOSASES DOMAIN-CONTAINING PROTEIN"/>
    <property type="match status" value="1"/>
</dbReference>
<dbReference type="Pfam" id="PF18758">
    <property type="entry name" value="KDZ"/>
    <property type="match status" value="1"/>
</dbReference>
<reference evidence="3 4" key="1">
    <citation type="journal article" date="2016" name="Mol. Biol. Evol.">
        <title>Comparative Genomics of Early-Diverging Mushroom-Forming Fungi Provides Insights into the Origins of Lignocellulose Decay Capabilities.</title>
        <authorList>
            <person name="Nagy L.G."/>
            <person name="Riley R."/>
            <person name="Tritt A."/>
            <person name="Adam C."/>
            <person name="Daum C."/>
            <person name="Floudas D."/>
            <person name="Sun H."/>
            <person name="Yadav J.S."/>
            <person name="Pangilinan J."/>
            <person name="Larsson K.H."/>
            <person name="Matsuura K."/>
            <person name="Barry K."/>
            <person name="Labutti K."/>
            <person name="Kuo R."/>
            <person name="Ohm R.A."/>
            <person name="Bhattacharya S.S."/>
            <person name="Shirouzu T."/>
            <person name="Yoshinaga Y."/>
            <person name="Martin F.M."/>
            <person name="Grigoriev I.V."/>
            <person name="Hibbett D.S."/>
        </authorList>
    </citation>
    <scope>NUCLEOTIDE SEQUENCE [LARGE SCALE GENOMIC DNA]</scope>
    <source>
        <strain evidence="3 4">HHB9708</strain>
    </source>
</reference>
<evidence type="ECO:0000259" key="2">
    <source>
        <dbReference type="Pfam" id="PF18802"/>
    </source>
</evidence>
<organism evidence="3 4">
    <name type="scientific">Sistotremastrum niveocremeum HHB9708</name>
    <dbReference type="NCBI Taxonomy" id="1314777"/>
    <lineage>
        <taxon>Eukaryota</taxon>
        <taxon>Fungi</taxon>
        <taxon>Dikarya</taxon>
        <taxon>Basidiomycota</taxon>
        <taxon>Agaricomycotina</taxon>
        <taxon>Agaricomycetes</taxon>
        <taxon>Sistotremastrales</taxon>
        <taxon>Sistotremastraceae</taxon>
        <taxon>Sertulicium</taxon>
        <taxon>Sertulicium niveocremeum</taxon>
    </lineage>
</organism>
<dbReference type="InterPro" id="IPR040521">
    <property type="entry name" value="KDZ"/>
</dbReference>
<evidence type="ECO:0000313" key="3">
    <source>
        <dbReference type="EMBL" id="KZS97430.1"/>
    </source>
</evidence>
<evidence type="ECO:0000313" key="4">
    <source>
        <dbReference type="Proteomes" id="UP000076722"/>
    </source>
</evidence>
<keyword evidence="4" id="KW-1185">Reference proteome</keyword>
<feature type="domain" description="CxC1-like cysteine cluster associated with KDZ transposases" evidence="2">
    <location>
        <begin position="57"/>
        <end position="120"/>
    </location>
</feature>
<feature type="region of interest" description="Disordered" evidence="1">
    <location>
        <begin position="243"/>
        <end position="303"/>
    </location>
</feature>
<feature type="compositionally biased region" description="Basic and acidic residues" evidence="1">
    <location>
        <begin position="293"/>
        <end position="303"/>
    </location>
</feature>
<dbReference type="InterPro" id="IPR041320">
    <property type="entry name" value="CxC1"/>
</dbReference>
<dbReference type="AlphaFoldDB" id="A0A164Z0Z8"/>